<comment type="caution">
    <text evidence="1">The sequence shown here is derived from an EMBL/GenBank/DDBJ whole genome shotgun (WGS) entry which is preliminary data.</text>
</comment>
<gene>
    <name evidence="1" type="ORF">JCM19239_214</name>
</gene>
<evidence type="ECO:0000313" key="1">
    <source>
        <dbReference type="EMBL" id="GAL30678.1"/>
    </source>
</evidence>
<evidence type="ECO:0000313" key="2">
    <source>
        <dbReference type="Proteomes" id="UP000029223"/>
    </source>
</evidence>
<protein>
    <submittedName>
        <fullName evidence="1">Uncharacterized protein</fullName>
    </submittedName>
</protein>
<keyword evidence="2" id="KW-1185">Reference proteome</keyword>
<name>A0ABQ0JPM1_9VIBR</name>
<proteinExistence type="predicted"/>
<sequence>MSNDNQPQPSYAPEIKNPAYLSALDPAYINHRTCWLVARKGCS</sequence>
<organism evidence="1 2">
    <name type="scientific">Vibrio variabilis</name>
    <dbReference type="NCBI Taxonomy" id="990271"/>
    <lineage>
        <taxon>Bacteria</taxon>
        <taxon>Pseudomonadati</taxon>
        <taxon>Pseudomonadota</taxon>
        <taxon>Gammaproteobacteria</taxon>
        <taxon>Vibrionales</taxon>
        <taxon>Vibrionaceae</taxon>
        <taxon>Vibrio</taxon>
    </lineage>
</organism>
<accession>A0ABQ0JPM1</accession>
<dbReference type="EMBL" id="BBMS01000106">
    <property type="protein sequence ID" value="GAL30678.1"/>
    <property type="molecule type" value="Genomic_DNA"/>
</dbReference>
<reference evidence="2" key="1">
    <citation type="submission" date="2014-09" db="EMBL/GenBank/DDBJ databases">
        <title>Vibrio variabilis JCM 19239. (C206) whole genome shotgun sequence.</title>
        <authorList>
            <person name="Sawabe T."/>
            <person name="Meirelles P."/>
            <person name="Nakanishi M."/>
            <person name="Sayaka M."/>
            <person name="Hattori M."/>
            <person name="Ohkuma M."/>
        </authorList>
    </citation>
    <scope>NUCLEOTIDE SEQUENCE [LARGE SCALE GENOMIC DNA]</scope>
    <source>
        <strain evidence="2">JCM 19239</strain>
    </source>
</reference>
<dbReference type="Proteomes" id="UP000029223">
    <property type="component" value="Unassembled WGS sequence"/>
</dbReference>